<dbReference type="RefSeq" id="WP_377470176.1">
    <property type="nucleotide sequence ID" value="NZ_JBHLWN010000041.1"/>
</dbReference>
<feature type="domain" description="SLH" evidence="2">
    <location>
        <begin position="1097"/>
        <end position="1160"/>
    </location>
</feature>
<evidence type="ECO:0000313" key="3">
    <source>
        <dbReference type="EMBL" id="MFC0212923.1"/>
    </source>
</evidence>
<accession>A0ABV6DJU0</accession>
<evidence type="ECO:0000259" key="2">
    <source>
        <dbReference type="PROSITE" id="PS51272"/>
    </source>
</evidence>
<evidence type="ECO:0000256" key="1">
    <source>
        <dbReference type="SAM" id="SignalP"/>
    </source>
</evidence>
<feature type="chain" id="PRO_5046476532" evidence="1">
    <location>
        <begin position="27"/>
        <end position="1310"/>
    </location>
</feature>
<dbReference type="EMBL" id="JBHLWN010000041">
    <property type="protein sequence ID" value="MFC0212923.1"/>
    <property type="molecule type" value="Genomic_DNA"/>
</dbReference>
<reference evidence="3 4" key="1">
    <citation type="submission" date="2024-09" db="EMBL/GenBank/DDBJ databases">
        <authorList>
            <person name="Sun Q."/>
            <person name="Mori K."/>
        </authorList>
    </citation>
    <scope>NUCLEOTIDE SEQUENCE [LARGE SCALE GENOMIC DNA]</scope>
    <source>
        <strain evidence="3 4">CCM 7759</strain>
    </source>
</reference>
<feature type="domain" description="SLH" evidence="2">
    <location>
        <begin position="1234"/>
        <end position="1308"/>
    </location>
</feature>
<protein>
    <submittedName>
        <fullName evidence="3">S-layer homology domain-containing protein</fullName>
    </submittedName>
</protein>
<comment type="caution">
    <text evidence="3">The sequence shown here is derived from an EMBL/GenBank/DDBJ whole genome shotgun (WGS) entry which is preliminary data.</text>
</comment>
<sequence>MTKKVLCYLLTLALVFTLLPVNPVVAATANAPNYFIPDDGTIKATANLDLKTTPLTRDMVKIFNTSTMSIAGVYQQVTASSMKLTVDQIIYDSKTNSWVAVPGNSMTMPIVSSANNRFSVTGITLYPGFNRLSMSGNQGNSTNTDYFYVLYDTAPILNSMQAVSSNIAYDLNEGSGLVVTSNSVMLQGTTSNVKTITVNGTSFNTYGNGSFYSPGLTLQPGINDLDITLSSVSDSIKIQRRIYYYDTANPFTRVDLTNGQTKSLIGTTPPAFTGTNATPTVAVEFLLPYNSNTFAANGSITFNGAASLSAPTVTETVINSTYGTPAYRLVKVTGTYNMTADPTGPGSYAATQNLDVKVSYTPTTGTFTPVSHRYSYTQAWGQVLVNSVLLLPDATSKNTDPTAIDDNTVTAPLNGQSIENSSFYVLVTTSDPGDSLAVPPIPANGVPAGSALKVDVLSTGTSPSVSLTATQLPSVTISGAKYKGVVYKVSGMTEGNQTLGFSVDQASLPGPDYSATVNHVSKNYITIDNLTEGQVIYMDSSGGATLTIPFSGKIIGFGPRLMTNPQLLINGVDKTSLYMPTVTPNSDGLTHDIPSKDLPVDRTAGPLFFGQNEIKVIANYSDGASGVLRQYEKSIKFYIIDKNVPTFANVRPLTPPASSTTTRGPLSSSDPAAYLPASPEFQYQTTYYATTLDAVDLFFEGSGATHVEVSNGSPTLLYVADIASGLTSQTIGVTGVTADFYGSTSGFRFRLNNVPLNLGTTVFTIVITNSNGGKSTQTLEIQRTNEPYKLYSPVANTGDQIIVNKNFVLFDIEAKGASEVTINGNKAEPRTDFADRYVYTVTGLKGDADNKINVVVKRATGDIKDTVTVRYVTDPAVGSMYMEKMGTKHSVFDKSVQLTFEKGTLLRRVSDGKVQPQGNLLFGIADPTNGNTELVNDYGQKLGSVADSRTPNAGSIIQIGSLSNFFAAQFGRDHFTPVSSYYWISAGLGEYGSKGESGYRPATGGLPPYSKEGAYAQYNNNIPRKIAPSERGELTLKFNSDVVDMAGTNLTVFYLDDGTSTLGGIPSWKNLGGVVDVKNNTITVPFENFGFYFVGKLKYGYDDVTDHGWARDILQALYSKGYMPALYNNAFGANDSTTRGEFAGILVRSLGMKLYTDQNPNNRTFIDVLPGAHPITWSFEEIETAARAGIVQGQNNGVFAPNEPLTRQDAAVMIARALSLKQAVNDSKLKAKIEKAFADGAEINHYALPAVDALNSAGIMVGSTNGVEPTGKAKPAVYFNPLANMTRAEAGQIAVRLLQKYLKALPANLS</sequence>
<dbReference type="PROSITE" id="PS51272">
    <property type="entry name" value="SLH"/>
    <property type="match status" value="3"/>
</dbReference>
<dbReference type="Proteomes" id="UP001589776">
    <property type="component" value="Unassembled WGS sequence"/>
</dbReference>
<dbReference type="InterPro" id="IPR013783">
    <property type="entry name" value="Ig-like_fold"/>
</dbReference>
<organism evidence="3 4">
    <name type="scientific">Paenibacillus chartarius</name>
    <dbReference type="NCBI Taxonomy" id="747481"/>
    <lineage>
        <taxon>Bacteria</taxon>
        <taxon>Bacillati</taxon>
        <taxon>Bacillota</taxon>
        <taxon>Bacilli</taxon>
        <taxon>Bacillales</taxon>
        <taxon>Paenibacillaceae</taxon>
        <taxon>Paenibacillus</taxon>
    </lineage>
</organism>
<keyword evidence="1" id="KW-0732">Signal</keyword>
<proteinExistence type="predicted"/>
<gene>
    <name evidence="3" type="ORF">ACFFK0_10660</name>
</gene>
<keyword evidence="4" id="KW-1185">Reference proteome</keyword>
<feature type="signal peptide" evidence="1">
    <location>
        <begin position="1"/>
        <end position="26"/>
    </location>
</feature>
<dbReference type="InterPro" id="IPR001119">
    <property type="entry name" value="SLH_dom"/>
</dbReference>
<name>A0ABV6DJU0_9BACL</name>
<dbReference type="Pfam" id="PF00395">
    <property type="entry name" value="SLH"/>
    <property type="match status" value="3"/>
</dbReference>
<evidence type="ECO:0000313" key="4">
    <source>
        <dbReference type="Proteomes" id="UP001589776"/>
    </source>
</evidence>
<feature type="domain" description="SLH" evidence="2">
    <location>
        <begin position="1165"/>
        <end position="1228"/>
    </location>
</feature>
<dbReference type="Gene3D" id="2.60.40.10">
    <property type="entry name" value="Immunoglobulins"/>
    <property type="match status" value="1"/>
</dbReference>